<dbReference type="RefSeq" id="WP_185442206.1">
    <property type="nucleotide sequence ID" value="NZ_CP043661.1"/>
</dbReference>
<sequence>MAAVQKPAQVFGRAAEWDGLVSFATRPTPQAMLGVVSGRRRMGKTYLLRALTEQVNGLYFGATAATAAESLRQFGAALAAHSGSPSPFSFANWDDAIAYLFSLGTADRAAGPLLVVIDEFPYLSKTTPEIPSLIQREIDRYQVEHNSMRLMLCGSAMSVMGGLLTSTAPLRGRAQLELVVRPFGYREAAEFWGVAKDPALAARLHAVLGGTPAYRRQFLADDTPAGLEDFDPWLTRTVLSPLSPLFREARYLLAEETDIRDTAMYHSVLAAVAEGNATRGGIANYIGRKSVDISHPLTVLEDSHLLERGEDLFRSGRARYRISEPLINFYEAVMRPAWALLESGQATQVWSQSADRFASQVAGPHFEGLCREYMLTSGQFLIGRPIGQVGRGVVTDPAARRQIEIDVAVTESRSPGAKAGLALLGEAKWGTVMDLHHLNRLSHARELLIGRGAATPATLLACFSAKGFAAELQAEAARSDVVLVSLADLYR</sequence>
<dbReference type="AlphaFoldDB" id="A0A7G6X1R1"/>
<organism evidence="1 2">
    <name type="scientific">Kribbella qitaiheensis</name>
    <dbReference type="NCBI Taxonomy" id="1544730"/>
    <lineage>
        <taxon>Bacteria</taxon>
        <taxon>Bacillati</taxon>
        <taxon>Actinomycetota</taxon>
        <taxon>Actinomycetes</taxon>
        <taxon>Propionibacteriales</taxon>
        <taxon>Kribbellaceae</taxon>
        <taxon>Kribbella</taxon>
    </lineage>
</organism>
<dbReference type="Gene3D" id="3.40.50.300">
    <property type="entry name" value="P-loop containing nucleotide triphosphate hydrolases"/>
    <property type="match status" value="1"/>
</dbReference>
<keyword evidence="1" id="KW-0067">ATP-binding</keyword>
<accession>A0A7G6X1R1</accession>
<keyword evidence="2" id="KW-1185">Reference proteome</keyword>
<name>A0A7G6X1R1_9ACTN</name>
<evidence type="ECO:0000313" key="1">
    <source>
        <dbReference type="EMBL" id="QNE20176.1"/>
    </source>
</evidence>
<dbReference type="GO" id="GO:0005524">
    <property type="term" value="F:ATP binding"/>
    <property type="evidence" value="ECO:0007669"/>
    <property type="project" value="UniProtKB-KW"/>
</dbReference>
<dbReference type="PANTHER" id="PTHR34704">
    <property type="entry name" value="ATPASE"/>
    <property type="match status" value="1"/>
</dbReference>
<dbReference type="PANTHER" id="PTHR34704:SF1">
    <property type="entry name" value="ATPASE"/>
    <property type="match status" value="1"/>
</dbReference>
<keyword evidence="1" id="KW-0547">Nucleotide-binding</keyword>
<protein>
    <submittedName>
        <fullName evidence="1">ATP-binding protein</fullName>
    </submittedName>
</protein>
<dbReference type="KEGG" id="kqi:F1D05_22515"/>
<reference evidence="2" key="1">
    <citation type="submission" date="2019-09" db="EMBL/GenBank/DDBJ databases">
        <title>Antimicrobial potential of Antarctic Bacteria.</title>
        <authorList>
            <person name="Benaud N."/>
            <person name="Edwards R.J."/>
            <person name="Ferrari B.C."/>
        </authorList>
    </citation>
    <scope>NUCLEOTIDE SEQUENCE [LARGE SCALE GENOMIC DNA]</scope>
    <source>
        <strain evidence="2">SPB151</strain>
    </source>
</reference>
<dbReference type="Proteomes" id="UP000515563">
    <property type="component" value="Chromosome"/>
</dbReference>
<dbReference type="SUPFAM" id="SSF52540">
    <property type="entry name" value="P-loop containing nucleoside triphosphate hydrolases"/>
    <property type="match status" value="1"/>
</dbReference>
<dbReference type="InterPro" id="IPR027417">
    <property type="entry name" value="P-loop_NTPase"/>
</dbReference>
<dbReference type="EMBL" id="CP043661">
    <property type="protein sequence ID" value="QNE20176.1"/>
    <property type="molecule type" value="Genomic_DNA"/>
</dbReference>
<evidence type="ECO:0000313" key="2">
    <source>
        <dbReference type="Proteomes" id="UP000515563"/>
    </source>
</evidence>
<reference evidence="1 2" key="2">
    <citation type="journal article" date="2020" name="Microbiol. Resour. Announc.">
        <title>Antarctic desert soil bacteria exhibit high novel natural product potential, evaluated through long-read genome sequencing and comparative genomics.</title>
        <authorList>
            <person name="Benaud N."/>
            <person name="Edwards R.J."/>
            <person name="Amos T.G."/>
            <person name="D'Agostino P.M."/>
            <person name="Gutierrez-Chavez C."/>
            <person name="Montgomery K."/>
            <person name="Nicetic I."/>
            <person name="Ferrari B.C."/>
        </authorList>
    </citation>
    <scope>NUCLEOTIDE SEQUENCE [LARGE SCALE GENOMIC DNA]</scope>
    <source>
        <strain evidence="1 2">SPB151</strain>
    </source>
</reference>
<proteinExistence type="predicted"/>
<gene>
    <name evidence="1" type="ORF">F1D05_22515</name>
</gene>